<keyword evidence="1" id="KW-0472">Membrane</keyword>
<proteinExistence type="predicted"/>
<name>A0A655CXD6_MYCTX</name>
<reference evidence="1 2" key="1">
    <citation type="submission" date="2015-03" db="EMBL/GenBank/DDBJ databases">
        <authorList>
            <consortium name="Pathogen Informatics"/>
        </authorList>
    </citation>
    <scope>NUCLEOTIDE SEQUENCE [LARGE SCALE GENOMIC DNA]</scope>
    <source>
        <strain evidence="1 2">D00501624</strain>
    </source>
</reference>
<protein>
    <submittedName>
        <fullName evidence="1">Transmembrane protein</fullName>
    </submittedName>
</protein>
<dbReference type="EMBL" id="CQQC01000443">
    <property type="protein sequence ID" value="CNV04143.1"/>
    <property type="molecule type" value="Genomic_DNA"/>
</dbReference>
<gene>
    <name evidence="1" type="ORF">ERS007661_01551</name>
</gene>
<evidence type="ECO:0000313" key="2">
    <source>
        <dbReference type="Proteomes" id="UP000039217"/>
    </source>
</evidence>
<organism evidence="1 2">
    <name type="scientific">Mycobacterium tuberculosis</name>
    <dbReference type="NCBI Taxonomy" id="1773"/>
    <lineage>
        <taxon>Bacteria</taxon>
        <taxon>Bacillati</taxon>
        <taxon>Actinomycetota</taxon>
        <taxon>Actinomycetes</taxon>
        <taxon>Mycobacteriales</taxon>
        <taxon>Mycobacteriaceae</taxon>
        <taxon>Mycobacterium</taxon>
        <taxon>Mycobacterium tuberculosis complex</taxon>
    </lineage>
</organism>
<evidence type="ECO:0000313" key="1">
    <source>
        <dbReference type="EMBL" id="CNV04143.1"/>
    </source>
</evidence>
<dbReference type="AlphaFoldDB" id="A0A655CXD6"/>
<sequence length="80" mass="8526">MGAAARTLGRLAAAHRDDELALYRVGGQTSGASSARLKATMLAHWAWLSMLLVGGAGAAGYWVRRHLHHCEDTPASRAQD</sequence>
<keyword evidence="1" id="KW-0812">Transmembrane</keyword>
<accession>A0A655CXD6</accession>
<dbReference type="Proteomes" id="UP000039217">
    <property type="component" value="Unassembled WGS sequence"/>
</dbReference>